<evidence type="ECO:0000313" key="2">
    <source>
        <dbReference type="Proteomes" id="UP001271769"/>
    </source>
</evidence>
<dbReference type="InterPro" id="IPR029044">
    <property type="entry name" value="Nucleotide-diphossugar_trans"/>
</dbReference>
<dbReference type="RefSeq" id="WP_320498818.1">
    <property type="nucleotide sequence ID" value="NZ_JAXCLX010000001.1"/>
</dbReference>
<comment type="caution">
    <text evidence="1">The sequence shown here is derived from an EMBL/GenBank/DDBJ whole genome shotgun (WGS) entry which is preliminary data.</text>
</comment>
<gene>
    <name evidence="1" type="ORF">SMD31_01385</name>
</gene>
<dbReference type="Proteomes" id="UP001271769">
    <property type="component" value="Unassembled WGS sequence"/>
</dbReference>
<name>A0ABU5DT78_9PROT</name>
<dbReference type="SUPFAM" id="SSF53448">
    <property type="entry name" value="Nucleotide-diphospho-sugar transferases"/>
    <property type="match status" value="1"/>
</dbReference>
<keyword evidence="2" id="KW-1185">Reference proteome</keyword>
<protein>
    <recommendedName>
        <fullName evidence="3">Glycosyltransferase</fullName>
    </recommendedName>
</protein>
<dbReference type="PANTHER" id="PTHR35105">
    <property type="entry name" value="EXPRESSED PROTEIN"/>
    <property type="match status" value="1"/>
</dbReference>
<accession>A0ABU5DT78</accession>
<proteinExistence type="predicted"/>
<reference evidence="1 2" key="1">
    <citation type="journal article" date="2013" name="Antonie Van Leeuwenhoek">
        <title>Dongia rigui sp. nov., isolated from freshwater of a large wetland in Korea.</title>
        <authorList>
            <person name="Baik K.S."/>
            <person name="Hwang Y.M."/>
            <person name="Choi J.S."/>
            <person name="Kwon J."/>
            <person name="Seong C.N."/>
        </authorList>
    </citation>
    <scope>NUCLEOTIDE SEQUENCE [LARGE SCALE GENOMIC DNA]</scope>
    <source>
        <strain evidence="1 2">04SU4-P</strain>
    </source>
</reference>
<sequence length="241" mass="27672">MSGQTYEQPLRIFIGYDHRQAVSYNVLQFSILRRCSKPVAITPLVLPTLPMTRQGLTPFTFSRFLTPWLSGYQGWSMFMDTDYLCLADLAELFALCDDRYAAMVSKNVKKFEWASMIMFNCGHPANRILTPDYVEDPKQARAPHGLDWLPDQLVGDLPREWNHLVGYDKPRTDAKLVHYTQGMPVFEETQGSEYTQEWLAEHQASNQTQSWQDLMARSVHSAKTASGRRVAKLHKEAILQP</sequence>
<evidence type="ECO:0008006" key="3">
    <source>
        <dbReference type="Google" id="ProtNLM"/>
    </source>
</evidence>
<dbReference type="EMBL" id="JAXCLX010000001">
    <property type="protein sequence ID" value="MDY0870549.1"/>
    <property type="molecule type" value="Genomic_DNA"/>
</dbReference>
<dbReference type="PANTHER" id="PTHR35105:SF2">
    <property type="entry name" value="PROTEIN CDI"/>
    <property type="match status" value="1"/>
</dbReference>
<evidence type="ECO:0000313" key="1">
    <source>
        <dbReference type="EMBL" id="MDY0870549.1"/>
    </source>
</evidence>
<organism evidence="1 2">
    <name type="scientific">Dongia rigui</name>
    <dbReference type="NCBI Taxonomy" id="940149"/>
    <lineage>
        <taxon>Bacteria</taxon>
        <taxon>Pseudomonadati</taxon>
        <taxon>Pseudomonadota</taxon>
        <taxon>Alphaproteobacteria</taxon>
        <taxon>Rhodospirillales</taxon>
        <taxon>Dongiaceae</taxon>
        <taxon>Dongia</taxon>
    </lineage>
</organism>